<evidence type="ECO:0000313" key="1">
    <source>
        <dbReference type="EMBL" id="VDP06337.1"/>
    </source>
</evidence>
<dbReference type="STRING" id="48269.A0A183MBN3"/>
<gene>
    <name evidence="1" type="ORF">SMRZ_LOCUS13458</name>
</gene>
<reference evidence="1 2" key="1">
    <citation type="submission" date="2018-11" db="EMBL/GenBank/DDBJ databases">
        <authorList>
            <consortium name="Pathogen Informatics"/>
        </authorList>
    </citation>
    <scope>NUCLEOTIDE SEQUENCE [LARGE SCALE GENOMIC DNA]</scope>
    <source>
        <strain evidence="1 2">Zambia</strain>
    </source>
</reference>
<proteinExistence type="predicted"/>
<dbReference type="EMBL" id="UZAI01010063">
    <property type="protein sequence ID" value="VDP06337.1"/>
    <property type="molecule type" value="Genomic_DNA"/>
</dbReference>
<sequence>TSGKREQAKIPFRNSSSYLHGAPRSNSKFSGLTQMSHIGIRLDGGSNAPENLFGSALSIDVTHLPASFECIHGFLKFTSASMKASGDESQAVERKRIQMIENNS</sequence>
<evidence type="ECO:0000313" key="2">
    <source>
        <dbReference type="Proteomes" id="UP000277204"/>
    </source>
</evidence>
<feature type="non-terminal residue" evidence="1">
    <location>
        <position position="1"/>
    </location>
</feature>
<organism evidence="1 2">
    <name type="scientific">Schistosoma margrebowiei</name>
    <dbReference type="NCBI Taxonomy" id="48269"/>
    <lineage>
        <taxon>Eukaryota</taxon>
        <taxon>Metazoa</taxon>
        <taxon>Spiralia</taxon>
        <taxon>Lophotrochozoa</taxon>
        <taxon>Platyhelminthes</taxon>
        <taxon>Trematoda</taxon>
        <taxon>Digenea</taxon>
        <taxon>Strigeidida</taxon>
        <taxon>Schistosomatoidea</taxon>
        <taxon>Schistosomatidae</taxon>
        <taxon>Schistosoma</taxon>
    </lineage>
</organism>
<protein>
    <submittedName>
        <fullName evidence="1">Uncharacterized protein</fullName>
    </submittedName>
</protein>
<dbReference type="Proteomes" id="UP000277204">
    <property type="component" value="Unassembled WGS sequence"/>
</dbReference>
<keyword evidence="2" id="KW-1185">Reference proteome</keyword>
<name>A0A183MBN3_9TREM</name>
<accession>A0A183MBN3</accession>
<dbReference type="AlphaFoldDB" id="A0A183MBN3"/>